<dbReference type="PANTHER" id="PTHR38123">
    <property type="entry name" value="CELL WALL SERINE-THREONINE-RICH GALACTOMANNOPROTEIN MP1 (AFU_ORTHOLOGUE AFUA_4G03240)"/>
    <property type="match status" value="1"/>
</dbReference>
<dbReference type="OMA" id="IQITACL"/>
<evidence type="ECO:0000256" key="1">
    <source>
        <dbReference type="SAM" id="SignalP"/>
    </source>
</evidence>
<organism evidence="2 3">
    <name type="scientific">Talaromyces islandicus</name>
    <name type="common">Penicillium islandicum</name>
    <dbReference type="NCBI Taxonomy" id="28573"/>
    <lineage>
        <taxon>Eukaryota</taxon>
        <taxon>Fungi</taxon>
        <taxon>Dikarya</taxon>
        <taxon>Ascomycota</taxon>
        <taxon>Pezizomycotina</taxon>
        <taxon>Eurotiomycetes</taxon>
        <taxon>Eurotiomycetidae</taxon>
        <taxon>Eurotiales</taxon>
        <taxon>Trichocomaceae</taxon>
        <taxon>Talaromyces</taxon>
        <taxon>Talaromyces sect. Islandici</taxon>
    </lineage>
</organism>
<proteinExistence type="predicted"/>
<feature type="signal peptide" evidence="1">
    <location>
        <begin position="1"/>
        <end position="23"/>
    </location>
</feature>
<feature type="chain" id="PRO_5006711023" description="Hydrophobic surface binding protein A" evidence="1">
    <location>
        <begin position="24"/>
        <end position="179"/>
    </location>
</feature>
<dbReference type="PANTHER" id="PTHR38123:SF4">
    <property type="entry name" value="CELL WALL GALACTOMANNOPROTEIN, PUTATIVE (AFU_ORTHOLOGUE AFUA_4G00870)-RELATED"/>
    <property type="match status" value="1"/>
</dbReference>
<dbReference type="Proteomes" id="UP000054383">
    <property type="component" value="Unassembled WGS sequence"/>
</dbReference>
<name>A0A0U1LK11_TALIS</name>
<dbReference type="Gene3D" id="1.20.1280.140">
    <property type="match status" value="1"/>
</dbReference>
<keyword evidence="1" id="KW-0732">Signal</keyword>
<evidence type="ECO:0008006" key="4">
    <source>
        <dbReference type="Google" id="ProtNLM"/>
    </source>
</evidence>
<evidence type="ECO:0000313" key="2">
    <source>
        <dbReference type="EMBL" id="CRG83313.1"/>
    </source>
</evidence>
<dbReference type="GO" id="GO:0005576">
    <property type="term" value="C:extracellular region"/>
    <property type="evidence" value="ECO:0007669"/>
    <property type="project" value="TreeGrafter"/>
</dbReference>
<dbReference type="InterPro" id="IPR021054">
    <property type="entry name" value="Cell_wall_mannoprotein_1"/>
</dbReference>
<evidence type="ECO:0000313" key="3">
    <source>
        <dbReference type="Proteomes" id="UP000054383"/>
    </source>
</evidence>
<reference evidence="2 3" key="1">
    <citation type="submission" date="2015-04" db="EMBL/GenBank/DDBJ databases">
        <authorList>
            <person name="Syromyatnikov M.Y."/>
            <person name="Popov V.N."/>
        </authorList>
    </citation>
    <scope>NUCLEOTIDE SEQUENCE [LARGE SCALE GENOMIC DNA]</scope>
    <source>
        <strain evidence="2">WF-38-12</strain>
    </source>
</reference>
<dbReference type="EMBL" id="CVMT01000001">
    <property type="protein sequence ID" value="CRG83313.1"/>
    <property type="molecule type" value="Genomic_DNA"/>
</dbReference>
<dbReference type="OrthoDB" id="3485059at2759"/>
<keyword evidence="3" id="KW-1185">Reference proteome</keyword>
<gene>
    <name evidence="2" type="ORF">PISL3812_00664</name>
</gene>
<dbReference type="AlphaFoldDB" id="A0A0U1LK11"/>
<sequence length="179" mass="18331">MMHLSYIFSSLLLSGIQITACLAANSTTVNADIKSISTLVTSLQDDVQYVAAGISGLSWALQVQQDAIALDDMINQGAKDANASAAFGGGGSLDIGLSLISLEPTITKTLQAVAAKNESFGDLGIIVQYSLTQLKADTDTFANAVVAKLDSLEGGIAPGVIASIDKAFESAIAAYENGA</sequence>
<dbReference type="Pfam" id="PF12296">
    <property type="entry name" value="HsbA"/>
    <property type="match status" value="1"/>
</dbReference>
<protein>
    <recommendedName>
        <fullName evidence="4">Hydrophobic surface binding protein A</fullName>
    </recommendedName>
</protein>
<accession>A0A0U1LK11</accession>